<proteinExistence type="predicted"/>
<dbReference type="AlphaFoldDB" id="A0A482EVM5"/>
<dbReference type="RefSeq" id="WP_225312381.1">
    <property type="nucleotide sequence ID" value="NZ_MK356558.1"/>
</dbReference>
<evidence type="ECO:0000313" key="1">
    <source>
        <dbReference type="EMBL" id="QBM91492.1"/>
    </source>
</evidence>
<name>A0A482EVM5_SALSP</name>
<reference evidence="1" key="1">
    <citation type="submission" date="2019-01" db="EMBL/GenBank/DDBJ databases">
        <title>Salmonella strain 1423 plasmid sequences.</title>
        <authorList>
            <person name="Chen K."/>
            <person name="Chen S."/>
        </authorList>
    </citation>
    <scope>NUCLEOTIDE SEQUENCE</scope>
    <source>
        <strain evidence="1">Sa1423</strain>
        <plasmid evidence="1">pSa1423-160k</plasmid>
    </source>
</reference>
<gene>
    <name evidence="1" type="ORF">NNIBIDOC_00163</name>
</gene>
<organism evidence="1">
    <name type="scientific">Salmonella sp</name>
    <dbReference type="NCBI Taxonomy" id="599"/>
    <lineage>
        <taxon>Bacteria</taxon>
        <taxon>Pseudomonadati</taxon>
        <taxon>Pseudomonadota</taxon>
        <taxon>Gammaproteobacteria</taxon>
        <taxon>Enterobacterales</taxon>
        <taxon>Enterobacteriaceae</taxon>
        <taxon>Salmonella</taxon>
    </lineage>
</organism>
<accession>A0A482EVM5</accession>
<dbReference type="EMBL" id="MK356558">
    <property type="protein sequence ID" value="QBM91492.1"/>
    <property type="molecule type" value="Genomic_DNA"/>
</dbReference>
<protein>
    <submittedName>
        <fullName evidence="1">Uncharacterized protein</fullName>
    </submittedName>
</protein>
<keyword evidence="1" id="KW-0614">Plasmid</keyword>
<geneLocation type="plasmid" evidence="1">
    <name>pSa1423-160k</name>
</geneLocation>
<sequence>MEPLPDTEGFTSYSEIACSDEQKNGFVSLVDAQQRGATLKVVITVVLQTSVSYMKETFKSTSYGSQIGFLQGVNT</sequence>